<dbReference type="InterPro" id="IPR011249">
    <property type="entry name" value="Metalloenz_LuxS/M16"/>
</dbReference>
<dbReference type="PANTHER" id="PTHR11851:SF209">
    <property type="entry name" value="CYTOCHROME B-C1 COMPLEX SUBUNIT 2, MITOCHONDRIAL"/>
    <property type="match status" value="1"/>
</dbReference>
<comment type="caution">
    <text evidence="12">The sequence shown here is derived from an EMBL/GenBank/DDBJ whole genome shotgun (WGS) entry which is preliminary data.</text>
</comment>
<dbReference type="InterPro" id="IPR011765">
    <property type="entry name" value="Pept_M16_N"/>
</dbReference>
<gene>
    <name evidence="12" type="ORF">J3R30DRAFT_3732306</name>
</gene>
<keyword evidence="5" id="KW-0809">Transit peptide</keyword>
<evidence type="ECO:0000313" key="13">
    <source>
        <dbReference type="Proteomes" id="UP001150266"/>
    </source>
</evidence>
<dbReference type="InterPro" id="IPR050361">
    <property type="entry name" value="MPP/UQCRC_Complex"/>
</dbReference>
<comment type="subcellular location">
    <subcellularLocation>
        <location evidence="1">Mitochondrion inner membrane</location>
        <topology evidence="1">Peripheral membrane protein</topology>
        <orientation evidence="1">Matrix side</orientation>
    </subcellularLocation>
</comment>
<reference evidence="12" key="1">
    <citation type="submission" date="2022-08" db="EMBL/GenBank/DDBJ databases">
        <title>A Global Phylogenomic Analysis of the Shiitake Genus Lentinula.</title>
        <authorList>
            <consortium name="DOE Joint Genome Institute"/>
            <person name="Sierra-Patev S."/>
            <person name="Min B."/>
            <person name="Naranjo-Ortiz M."/>
            <person name="Looney B."/>
            <person name="Konkel Z."/>
            <person name="Slot J.C."/>
            <person name="Sakamoto Y."/>
            <person name="Steenwyk J.L."/>
            <person name="Rokas A."/>
            <person name="Carro J."/>
            <person name="Camarero S."/>
            <person name="Ferreira P."/>
            <person name="Molpeceres G."/>
            <person name="Ruiz-Duenas F.J."/>
            <person name="Serrano A."/>
            <person name="Henrissat B."/>
            <person name="Drula E."/>
            <person name="Hughes K.W."/>
            <person name="Mata J.L."/>
            <person name="Ishikawa N.K."/>
            <person name="Vargas-Isla R."/>
            <person name="Ushijima S."/>
            <person name="Smith C.A."/>
            <person name="Ahrendt S."/>
            <person name="Andreopoulos W."/>
            <person name="He G."/>
            <person name="Labutti K."/>
            <person name="Lipzen A."/>
            <person name="Ng V."/>
            <person name="Riley R."/>
            <person name="Sandor L."/>
            <person name="Barry K."/>
            <person name="Martinez A.T."/>
            <person name="Xiao Y."/>
            <person name="Gibbons J.G."/>
            <person name="Terashima K."/>
            <person name="Grigoriev I.V."/>
            <person name="Hibbett D.S."/>
        </authorList>
    </citation>
    <scope>NUCLEOTIDE SEQUENCE</scope>
    <source>
        <strain evidence="12">JLM2183</strain>
    </source>
</reference>
<accession>A0A9W9DQZ4</accession>
<evidence type="ECO:0000256" key="6">
    <source>
        <dbReference type="ARBA" id="ARBA00022982"/>
    </source>
</evidence>
<evidence type="ECO:0000256" key="9">
    <source>
        <dbReference type="ARBA" id="ARBA00038146"/>
    </source>
</evidence>
<comment type="similarity">
    <text evidence="9">Belongs to the peptidase M16 family. UQCRC2/QCR2 subfamily.</text>
</comment>
<evidence type="ECO:0000259" key="11">
    <source>
        <dbReference type="Pfam" id="PF00675"/>
    </source>
</evidence>
<evidence type="ECO:0000256" key="1">
    <source>
        <dbReference type="ARBA" id="ARBA00004443"/>
    </source>
</evidence>
<keyword evidence="4" id="KW-0999">Mitochondrion inner membrane</keyword>
<name>A0A9W9DQZ4_9AGAR</name>
<evidence type="ECO:0000256" key="5">
    <source>
        <dbReference type="ARBA" id="ARBA00022946"/>
    </source>
</evidence>
<evidence type="ECO:0000256" key="8">
    <source>
        <dbReference type="ARBA" id="ARBA00023136"/>
    </source>
</evidence>
<dbReference type="EMBL" id="JAOTPV010000005">
    <property type="protein sequence ID" value="KAJ4482197.1"/>
    <property type="molecule type" value="Genomic_DNA"/>
</dbReference>
<evidence type="ECO:0000256" key="7">
    <source>
        <dbReference type="ARBA" id="ARBA00023128"/>
    </source>
</evidence>
<keyword evidence="3" id="KW-0679">Respiratory chain</keyword>
<organism evidence="12 13">
    <name type="scientific">Lentinula aciculospora</name>
    <dbReference type="NCBI Taxonomy" id="153920"/>
    <lineage>
        <taxon>Eukaryota</taxon>
        <taxon>Fungi</taxon>
        <taxon>Dikarya</taxon>
        <taxon>Basidiomycota</taxon>
        <taxon>Agaricomycotina</taxon>
        <taxon>Agaricomycetes</taxon>
        <taxon>Agaricomycetidae</taxon>
        <taxon>Agaricales</taxon>
        <taxon>Marasmiineae</taxon>
        <taxon>Omphalotaceae</taxon>
        <taxon>Lentinula</taxon>
    </lineage>
</organism>
<keyword evidence="8" id="KW-0472">Membrane</keyword>
<dbReference type="GO" id="GO:0046872">
    <property type="term" value="F:metal ion binding"/>
    <property type="evidence" value="ECO:0007669"/>
    <property type="project" value="InterPro"/>
</dbReference>
<sequence>MNLVVRFSISLDLAARTSSRTTITSPRPPSRLFEFKPGVTHGLKNFVFKSSAKRTALRTVRESEIYGGVLSASLSREHLALTAELLRGDEQYFLDVLTSFIISARFNPHEYNEYVAPVVESEIEEFKLNPGFQAIETAHAVPQRLGSFAQSTSIRDNVAVLSTGIDQATIERSLNKMSTTSQLSSSTSSYFGGETRLQAHSGTRTVFVGFGSGRCTYSTMVVRDLVILSKSLMLLQIRTGRKNEVNS</sequence>
<evidence type="ECO:0000256" key="2">
    <source>
        <dbReference type="ARBA" id="ARBA00022448"/>
    </source>
</evidence>
<dbReference type="PANTHER" id="PTHR11851">
    <property type="entry name" value="METALLOPROTEASE"/>
    <property type="match status" value="1"/>
</dbReference>
<evidence type="ECO:0000313" key="12">
    <source>
        <dbReference type="EMBL" id="KAJ4482197.1"/>
    </source>
</evidence>
<dbReference type="AlphaFoldDB" id="A0A9W9DQZ4"/>
<keyword evidence="13" id="KW-1185">Reference proteome</keyword>
<dbReference type="Pfam" id="PF00675">
    <property type="entry name" value="Peptidase_M16"/>
    <property type="match status" value="1"/>
</dbReference>
<protein>
    <recommendedName>
        <fullName evidence="10">Cytochrome b-c1 complex subunit 2, mitochondrial</fullName>
    </recommendedName>
</protein>
<evidence type="ECO:0000256" key="3">
    <source>
        <dbReference type="ARBA" id="ARBA00022660"/>
    </source>
</evidence>
<dbReference type="SUPFAM" id="SSF63411">
    <property type="entry name" value="LuxS/MPP-like metallohydrolase"/>
    <property type="match status" value="1"/>
</dbReference>
<dbReference type="Proteomes" id="UP001150266">
    <property type="component" value="Unassembled WGS sequence"/>
</dbReference>
<dbReference type="GO" id="GO:0005743">
    <property type="term" value="C:mitochondrial inner membrane"/>
    <property type="evidence" value="ECO:0007669"/>
    <property type="project" value="UniProtKB-SubCell"/>
</dbReference>
<keyword evidence="2" id="KW-0813">Transport</keyword>
<keyword evidence="6" id="KW-0249">Electron transport</keyword>
<feature type="domain" description="Peptidase M16 N-terminal" evidence="11">
    <location>
        <begin position="37"/>
        <end position="134"/>
    </location>
</feature>
<evidence type="ECO:0000256" key="4">
    <source>
        <dbReference type="ARBA" id="ARBA00022792"/>
    </source>
</evidence>
<evidence type="ECO:0000256" key="10">
    <source>
        <dbReference type="ARBA" id="ARBA00040751"/>
    </source>
</evidence>
<dbReference type="Gene3D" id="3.30.830.10">
    <property type="entry name" value="Metalloenzyme, LuxS/M16 peptidase-like"/>
    <property type="match status" value="1"/>
</dbReference>
<proteinExistence type="inferred from homology"/>
<dbReference type="OrthoDB" id="6369905at2759"/>
<keyword evidence="7" id="KW-0496">Mitochondrion</keyword>